<sequence length="263" mass="28827">MARVASRLKQRTGKPAPPSEIRASARGPSLSKSPRSTKKWDAYRRLGGQSPFPHFPRPPPAECRLAHLILADLHGDRDPLAGNAMAADGMDRPCVFPDVLDGLLYGALCQATNENNAIRQVSNMKHVCGDWTNYEAIVRNGDSALQQALQCDGLHVRKSQLAMEISQQVKAAHGTYSLSHLPHAEDDDAMKELLSYNGVGPNTASCVLALTLQRSRFVVDTRIHRITGYLGWRPKEATAEQARAHLECKIPDQHNVAQVGDEA</sequence>
<name>A0ACC3B7M5_9EURO</name>
<evidence type="ECO:0000313" key="1">
    <source>
        <dbReference type="EMBL" id="KAK1146552.1"/>
    </source>
</evidence>
<proteinExistence type="predicted"/>
<comment type="caution">
    <text evidence="1">The sequence shown here is derived from an EMBL/GenBank/DDBJ whole genome shotgun (WGS) entry which is preliminary data.</text>
</comment>
<evidence type="ECO:0000313" key="2">
    <source>
        <dbReference type="Proteomes" id="UP001177260"/>
    </source>
</evidence>
<dbReference type="Proteomes" id="UP001177260">
    <property type="component" value="Unassembled WGS sequence"/>
</dbReference>
<organism evidence="1 2">
    <name type="scientific">Aspergillus melleus</name>
    <dbReference type="NCBI Taxonomy" id="138277"/>
    <lineage>
        <taxon>Eukaryota</taxon>
        <taxon>Fungi</taxon>
        <taxon>Dikarya</taxon>
        <taxon>Ascomycota</taxon>
        <taxon>Pezizomycotina</taxon>
        <taxon>Eurotiomycetes</taxon>
        <taxon>Eurotiomycetidae</taxon>
        <taxon>Eurotiales</taxon>
        <taxon>Aspergillaceae</taxon>
        <taxon>Aspergillus</taxon>
        <taxon>Aspergillus subgen. Circumdati</taxon>
    </lineage>
</organism>
<keyword evidence="2" id="KW-1185">Reference proteome</keyword>
<protein>
    <submittedName>
        <fullName evidence="1">Uncharacterized protein</fullName>
    </submittedName>
</protein>
<accession>A0ACC3B7M5</accession>
<gene>
    <name evidence="1" type="ORF">N8T08_002982</name>
</gene>
<reference evidence="1 2" key="1">
    <citation type="journal article" date="2023" name="ACS Omega">
        <title>Identification of the Neoaspergillic Acid Biosynthesis Gene Cluster by Establishing an In Vitro CRISPR-Ribonucleoprotein Genetic System in Aspergillus melleus.</title>
        <authorList>
            <person name="Yuan B."/>
            <person name="Grau M.F."/>
            <person name="Murata R.M."/>
            <person name="Torok T."/>
            <person name="Venkateswaran K."/>
            <person name="Stajich J.E."/>
            <person name="Wang C.C.C."/>
        </authorList>
    </citation>
    <scope>NUCLEOTIDE SEQUENCE [LARGE SCALE GENOMIC DNA]</scope>
    <source>
        <strain evidence="1 2">IMV 1140</strain>
    </source>
</reference>
<dbReference type="EMBL" id="JAOPJF010000017">
    <property type="protein sequence ID" value="KAK1146552.1"/>
    <property type="molecule type" value="Genomic_DNA"/>
</dbReference>